<dbReference type="EMBL" id="LT622864">
    <property type="protein sequence ID" value="SCW21630.1"/>
    <property type="molecule type" value="Genomic_DNA"/>
</dbReference>
<keyword evidence="4 6" id="KW-0934">Plastid</keyword>
<evidence type="ECO:0000256" key="4">
    <source>
        <dbReference type="ARBA" id="ARBA00022640"/>
    </source>
</evidence>
<reference evidence="6" key="1">
    <citation type="submission" date="2016-10" db="EMBL/GenBank/DDBJ databases">
        <title>Chloroplast genomes as a tool to resolve red algal phylogenies: a case study in the Nemaliales.</title>
        <authorList>
            <person name="Costa J.F."/>
            <person name="Lin S.M."/>
            <person name="Macaya E.C."/>
            <person name="Fernandez-Garcia C."/>
            <person name="Verbruggen H."/>
        </authorList>
    </citation>
    <scope>NUCLEOTIDE SEQUENCE</scope>
    <source>
        <strain evidence="6">HV04060</strain>
    </source>
</reference>
<dbReference type="InterPro" id="IPR008470">
    <property type="entry name" value="Uncharacterised_Ycf33"/>
</dbReference>
<dbReference type="GO" id="GO:0009536">
    <property type="term" value="C:plastid"/>
    <property type="evidence" value="ECO:0007669"/>
    <property type="project" value="UniProtKB-SubCell"/>
</dbReference>
<accession>A0A1G4NSJ4</accession>
<keyword evidence="6" id="KW-0150">Chloroplast</keyword>
<evidence type="ECO:0000313" key="6">
    <source>
        <dbReference type="EMBL" id="SCW21630.1"/>
    </source>
</evidence>
<reference evidence="6" key="2">
    <citation type="submission" date="2016-10" db="EMBL/GenBank/DDBJ databases">
        <authorList>
            <person name="de Groot N.N."/>
        </authorList>
    </citation>
    <scope>NUCLEOTIDE SEQUENCE</scope>
    <source>
        <strain evidence="6">HV04060</strain>
    </source>
</reference>
<protein>
    <recommendedName>
        <fullName evidence="3">Uncharacterized protein ycf33</fullName>
    </recommendedName>
</protein>
<gene>
    <name evidence="6" type="primary">ycf33</name>
    <name evidence="6" type="ORF">HV04060_207</name>
</gene>
<comment type="similarity">
    <text evidence="2">Belongs to the ycf33 family.</text>
</comment>
<evidence type="ECO:0000256" key="3">
    <source>
        <dbReference type="ARBA" id="ARBA00021584"/>
    </source>
</evidence>
<feature type="transmembrane region" description="Helical" evidence="5">
    <location>
        <begin position="12"/>
        <end position="31"/>
    </location>
</feature>
<evidence type="ECO:0000256" key="1">
    <source>
        <dbReference type="ARBA" id="ARBA00004474"/>
    </source>
</evidence>
<organism evidence="6">
    <name type="scientific">Dichotomaria marginata</name>
    <dbReference type="NCBI Taxonomy" id="268567"/>
    <lineage>
        <taxon>Eukaryota</taxon>
        <taxon>Rhodophyta</taxon>
        <taxon>Florideophyceae</taxon>
        <taxon>Nemaliophycidae</taxon>
        <taxon>Nemaliales</taxon>
        <taxon>Galaxauraceae</taxon>
        <taxon>Dichotomaria</taxon>
    </lineage>
</organism>
<dbReference type="RefSeq" id="YP_009313376.1">
    <property type="nucleotide sequence ID" value="NC_031656.1"/>
</dbReference>
<keyword evidence="5" id="KW-1133">Transmembrane helix</keyword>
<evidence type="ECO:0000256" key="5">
    <source>
        <dbReference type="SAM" id="Phobius"/>
    </source>
</evidence>
<name>A0A1G4NSJ4_9FLOR</name>
<sequence>MYIFWQNISKFPTFLISVFTGFFLTALYPIFQLLKSQNLIYIFLVFIIVFLLYITLKSMLGYA</sequence>
<keyword evidence="5" id="KW-0812">Transmembrane</keyword>
<dbReference type="Pfam" id="PF05421">
    <property type="entry name" value="DUF751"/>
    <property type="match status" value="1"/>
</dbReference>
<evidence type="ECO:0000256" key="2">
    <source>
        <dbReference type="ARBA" id="ARBA00010985"/>
    </source>
</evidence>
<comment type="subcellular location">
    <subcellularLocation>
        <location evidence="1">Plastid</location>
    </subcellularLocation>
</comment>
<dbReference type="AlphaFoldDB" id="A0A1G4NSJ4"/>
<keyword evidence="5" id="KW-0472">Membrane</keyword>
<proteinExistence type="inferred from homology"/>
<feature type="transmembrane region" description="Helical" evidence="5">
    <location>
        <begin position="38"/>
        <end position="56"/>
    </location>
</feature>
<dbReference type="GeneID" id="29998645"/>
<geneLocation type="chloroplast" evidence="6"/>